<dbReference type="InterPro" id="IPR032838">
    <property type="entry name" value="Vwaint_dom"/>
</dbReference>
<feature type="compositionally biased region" description="Pro residues" evidence="5">
    <location>
        <begin position="288"/>
        <end position="297"/>
    </location>
</feature>
<evidence type="ECO:0000256" key="1">
    <source>
        <dbReference type="ARBA" id="ARBA00022679"/>
    </source>
</evidence>
<keyword evidence="9" id="KW-1185">Reference proteome</keyword>
<sequence>MATRPSVTLMVGPPCSGKGTQSALLSASLKSVHISTGDQLRTEVSNDTELGKLARPYLAAGGAVPDDLVTSFVLDRLSRQDVLEHGAILDGYPRTPSQVRSLLAAVDIRAVINLSASERALTRRARGRRIDAATGAIYNVDLGYPAPPGTALVCRDMDQDKRFHTRIEVHRKQFELVLPHFPQAKVLTIQATKPIAEVHASILQAIATLDAAVPAPPTPPPPPHGTCSICLSSPATHAVVPCGHQCACGDCLAQVRSSSNRCPICRVKIEAVIKVFSQGADDASSAPTPLPLLPPAAPDSRTCDLLDVAADDTDEEWSDDDEKKHDATSASISVSASSPSGADSVVLSVSVPLLPPGAPRPPVDVCCVIDTSGSMGASAADTDEDMASSAARDGLSILDVVKHASKAVASMLAPGDRFGCVGFGHKGHEVLALAEMGGDGKARAAAALDGLQTGGCTNLWDGILKGMEMLDGGGGGGDRKKFMFVLTDGVPNVNPPKGVVEMLRDYKDAKGGEGGVQVNTFGFGYNLDSELLLNLAIEGSGTFGFIPSAVIVGTNFVDSVANALCCHSVENTLSVMPKPGVVLGKLETCGGALPCTDESWGKQFKLGPVHRGQKRDVVVHVTVPPGHTGPVLECVAEVGSEKSEMVVVGVGGVGDEAVWRKELLRDLTVTTCYAAVEMATNNKGKAAVEAVAKLGVETKSDGIGQDVSGRMKKALTGKDRFNRWGKHFLRALVRAHQLQLCTNFMDAGVQEYGGDEFKKYRAEGDAIFVGLPPPKKSTAASTSSSSSPARSSSPPADMSSYYAGSGGGCVAGDSKVTRNGRVDAIENVRVGDRVLDGNGVYREVQEVVRVERGGKGLVKLGNLRITGGHPVKLAGEWVRPRDVGGAVREEGEGDEFVWTLLLAEREGASGFVADGIECLNWGHGLKGGVAEHAFFGDHARVLEELRRVGVCGDGFVAIKGASSLRRVGVGGDGFVAIKGVKRGGDGAVVGFI</sequence>
<feature type="region of interest" description="Disordered" evidence="5">
    <location>
        <begin position="281"/>
        <end position="301"/>
    </location>
</feature>
<keyword evidence="4" id="KW-0863">Zinc-finger</keyword>
<dbReference type="HAMAP" id="MF_00235">
    <property type="entry name" value="Adenylate_kinase_Adk"/>
    <property type="match status" value="1"/>
</dbReference>
<gene>
    <name evidence="8" type="ORF">TeGR_g6991</name>
</gene>
<keyword evidence="3" id="KW-0418">Kinase</keyword>
<proteinExistence type="inferred from homology"/>
<keyword evidence="1" id="KW-0808">Transferase</keyword>
<dbReference type="InterPro" id="IPR036844">
    <property type="entry name" value="Hint_dom_sf"/>
</dbReference>
<dbReference type="EMBL" id="BRYB01000881">
    <property type="protein sequence ID" value="GMI39584.1"/>
    <property type="molecule type" value="Genomic_DNA"/>
</dbReference>
<dbReference type="Pfam" id="PF14623">
    <property type="entry name" value="Vint"/>
    <property type="match status" value="1"/>
</dbReference>
<dbReference type="InterPro" id="IPR036465">
    <property type="entry name" value="vWFA_dom_sf"/>
</dbReference>
<dbReference type="CDD" id="cd01428">
    <property type="entry name" value="ADK"/>
    <property type="match status" value="1"/>
</dbReference>
<comment type="caution">
    <text evidence="8">The sequence shown here is derived from an EMBL/GenBank/DDBJ whole genome shotgun (WGS) entry which is preliminary data.</text>
</comment>
<dbReference type="Pfam" id="PF00092">
    <property type="entry name" value="VWA"/>
    <property type="match status" value="1"/>
</dbReference>
<dbReference type="InterPro" id="IPR033690">
    <property type="entry name" value="Adenylat_kinase_CS"/>
</dbReference>
<evidence type="ECO:0000313" key="8">
    <source>
        <dbReference type="EMBL" id="GMI39584.1"/>
    </source>
</evidence>
<dbReference type="Gene3D" id="2.170.16.10">
    <property type="entry name" value="Hedgehog/Intein (Hint) domain"/>
    <property type="match status" value="1"/>
</dbReference>
<dbReference type="PRINTS" id="PR00094">
    <property type="entry name" value="ADENYLTKNASE"/>
</dbReference>
<organism evidence="8 9">
    <name type="scientific">Tetraparma gracilis</name>
    <dbReference type="NCBI Taxonomy" id="2962635"/>
    <lineage>
        <taxon>Eukaryota</taxon>
        <taxon>Sar</taxon>
        <taxon>Stramenopiles</taxon>
        <taxon>Ochrophyta</taxon>
        <taxon>Bolidophyceae</taxon>
        <taxon>Parmales</taxon>
        <taxon>Triparmaceae</taxon>
        <taxon>Tetraparma</taxon>
    </lineage>
</organism>
<dbReference type="SMART" id="SM00327">
    <property type="entry name" value="VWA"/>
    <property type="match status" value="1"/>
</dbReference>
<name>A0ABQ6N4X9_9STRA</name>
<dbReference type="Gene3D" id="3.40.50.410">
    <property type="entry name" value="von Willebrand factor, type A domain"/>
    <property type="match status" value="1"/>
</dbReference>
<dbReference type="InterPro" id="IPR002035">
    <property type="entry name" value="VWF_A"/>
</dbReference>
<evidence type="ECO:0000313" key="9">
    <source>
        <dbReference type="Proteomes" id="UP001165060"/>
    </source>
</evidence>
<evidence type="ECO:0000256" key="3">
    <source>
        <dbReference type="ARBA" id="ARBA00022777"/>
    </source>
</evidence>
<dbReference type="PANTHER" id="PTHR10579:SF156">
    <property type="entry name" value="VWFA DOMAIN-CONTAINING PROTEIN"/>
    <property type="match status" value="1"/>
</dbReference>
<dbReference type="InterPro" id="IPR039510">
    <property type="entry name" value="Vint_dom"/>
</dbReference>
<feature type="domain" description="RING-type" evidence="6">
    <location>
        <begin position="227"/>
        <end position="266"/>
    </location>
</feature>
<evidence type="ECO:0000256" key="5">
    <source>
        <dbReference type="SAM" id="MobiDB-lite"/>
    </source>
</evidence>
<dbReference type="SUPFAM" id="SSF57850">
    <property type="entry name" value="RING/U-box"/>
    <property type="match status" value="1"/>
</dbReference>
<accession>A0ABQ6N4X9</accession>
<dbReference type="PROSITE" id="PS50234">
    <property type="entry name" value="VWFA"/>
    <property type="match status" value="1"/>
</dbReference>
<feature type="region of interest" description="Disordered" evidence="5">
    <location>
        <begin position="313"/>
        <end position="342"/>
    </location>
</feature>
<feature type="domain" description="VWFA" evidence="7">
    <location>
        <begin position="364"/>
        <end position="573"/>
    </location>
</feature>
<dbReference type="SUPFAM" id="SSF52540">
    <property type="entry name" value="P-loop containing nucleoside triphosphate hydrolases"/>
    <property type="match status" value="1"/>
</dbReference>
<dbReference type="InterPro" id="IPR000850">
    <property type="entry name" value="Adenylat/UMP-CMP_kin"/>
</dbReference>
<dbReference type="Proteomes" id="UP001165060">
    <property type="component" value="Unassembled WGS sequence"/>
</dbReference>
<dbReference type="Pfam" id="PF13920">
    <property type="entry name" value="zf-C3HC4_3"/>
    <property type="match status" value="1"/>
</dbReference>
<keyword evidence="2" id="KW-0547">Nucleotide-binding</keyword>
<evidence type="ECO:0000256" key="2">
    <source>
        <dbReference type="ARBA" id="ARBA00022741"/>
    </source>
</evidence>
<dbReference type="PANTHER" id="PTHR10579">
    <property type="entry name" value="CALCIUM-ACTIVATED CHLORIDE CHANNEL REGULATOR"/>
    <property type="match status" value="1"/>
</dbReference>
<dbReference type="InterPro" id="IPR051266">
    <property type="entry name" value="CLCR"/>
</dbReference>
<dbReference type="Gene3D" id="3.40.50.300">
    <property type="entry name" value="P-loop containing nucleotide triphosphate hydrolases"/>
    <property type="match status" value="1"/>
</dbReference>
<dbReference type="PROSITE" id="PS50089">
    <property type="entry name" value="ZF_RING_2"/>
    <property type="match status" value="1"/>
</dbReference>
<reference evidence="8 9" key="1">
    <citation type="journal article" date="2023" name="Commun. Biol.">
        <title>Genome analysis of Parmales, the sister group of diatoms, reveals the evolutionary specialization of diatoms from phago-mixotrophs to photoautotrophs.</title>
        <authorList>
            <person name="Ban H."/>
            <person name="Sato S."/>
            <person name="Yoshikawa S."/>
            <person name="Yamada K."/>
            <person name="Nakamura Y."/>
            <person name="Ichinomiya M."/>
            <person name="Sato N."/>
            <person name="Blanc-Mathieu R."/>
            <person name="Endo H."/>
            <person name="Kuwata A."/>
            <person name="Ogata H."/>
        </authorList>
    </citation>
    <scope>NUCLEOTIDE SEQUENCE [LARGE SCALE GENOMIC DNA]</scope>
</reference>
<dbReference type="Pfam" id="PF14624">
    <property type="entry name" value="Vwaint"/>
    <property type="match status" value="1"/>
</dbReference>
<evidence type="ECO:0000259" key="6">
    <source>
        <dbReference type="PROSITE" id="PS50089"/>
    </source>
</evidence>
<dbReference type="Pfam" id="PF00406">
    <property type="entry name" value="ADK"/>
    <property type="match status" value="1"/>
</dbReference>
<evidence type="ECO:0000256" key="4">
    <source>
        <dbReference type="PROSITE-ProRule" id="PRU00175"/>
    </source>
</evidence>
<dbReference type="PROSITE" id="PS00113">
    <property type="entry name" value="ADENYLATE_KINASE"/>
    <property type="match status" value="1"/>
</dbReference>
<evidence type="ECO:0008006" key="10">
    <source>
        <dbReference type="Google" id="ProtNLM"/>
    </source>
</evidence>
<dbReference type="InterPro" id="IPR001841">
    <property type="entry name" value="Znf_RING"/>
</dbReference>
<dbReference type="InterPro" id="IPR013083">
    <property type="entry name" value="Znf_RING/FYVE/PHD"/>
</dbReference>
<dbReference type="SUPFAM" id="SSF53300">
    <property type="entry name" value="vWA-like"/>
    <property type="match status" value="1"/>
</dbReference>
<feature type="compositionally biased region" description="Low complexity" evidence="5">
    <location>
        <begin position="776"/>
        <end position="798"/>
    </location>
</feature>
<feature type="region of interest" description="Disordered" evidence="5">
    <location>
        <begin position="771"/>
        <end position="798"/>
    </location>
</feature>
<dbReference type="Gene3D" id="3.30.40.10">
    <property type="entry name" value="Zinc/RING finger domain, C3HC4 (zinc finger)"/>
    <property type="match status" value="1"/>
</dbReference>
<protein>
    <recommendedName>
        <fullName evidence="10">Adenylate kinase</fullName>
    </recommendedName>
</protein>
<dbReference type="InterPro" id="IPR027417">
    <property type="entry name" value="P-loop_NTPase"/>
</dbReference>
<evidence type="ECO:0000259" key="7">
    <source>
        <dbReference type="PROSITE" id="PS50234"/>
    </source>
</evidence>
<keyword evidence="4" id="KW-0862">Zinc</keyword>
<keyword evidence="4" id="KW-0479">Metal-binding</keyword>
<dbReference type="SUPFAM" id="SSF51294">
    <property type="entry name" value="Hedgehog/intein (Hint) domain"/>
    <property type="match status" value="1"/>
</dbReference>
<feature type="compositionally biased region" description="Low complexity" evidence="5">
    <location>
        <begin position="329"/>
        <end position="342"/>
    </location>
</feature>